<reference evidence="1" key="1">
    <citation type="thesis" date="2021" institute="BYU ScholarsArchive" country="Provo, UT, USA">
        <title>Applications of and Algorithms for Genome Assembly and Genomic Analyses with an Emphasis on Marine Teleosts.</title>
        <authorList>
            <person name="Pickett B.D."/>
        </authorList>
    </citation>
    <scope>NUCLEOTIDE SEQUENCE</scope>
    <source>
        <strain evidence="1">HI-2016</strain>
    </source>
</reference>
<proteinExistence type="predicted"/>
<evidence type="ECO:0000313" key="2">
    <source>
        <dbReference type="Proteomes" id="UP000824540"/>
    </source>
</evidence>
<dbReference type="AlphaFoldDB" id="A0A8T2P2Z7"/>
<comment type="caution">
    <text evidence="1">The sequence shown here is derived from an EMBL/GenBank/DDBJ whole genome shotgun (WGS) entry which is preliminary data.</text>
</comment>
<sequence>MTVDLQLPTRGHTTDHIFSSALLETLADFSGFRGGNPKDAVTAALPATHSPDGTKWRTLLDSMLQVFSGASSSSPGQPIIVPLSGLNEFKNTSGSARLLPL</sequence>
<dbReference type="EMBL" id="JAFBMS010000021">
    <property type="protein sequence ID" value="KAG9343992.1"/>
    <property type="molecule type" value="Genomic_DNA"/>
</dbReference>
<accession>A0A8T2P2Z7</accession>
<gene>
    <name evidence="1" type="ORF">JZ751_012468</name>
</gene>
<organism evidence="1 2">
    <name type="scientific">Albula glossodonta</name>
    <name type="common">roundjaw bonefish</name>
    <dbReference type="NCBI Taxonomy" id="121402"/>
    <lineage>
        <taxon>Eukaryota</taxon>
        <taxon>Metazoa</taxon>
        <taxon>Chordata</taxon>
        <taxon>Craniata</taxon>
        <taxon>Vertebrata</taxon>
        <taxon>Euteleostomi</taxon>
        <taxon>Actinopterygii</taxon>
        <taxon>Neopterygii</taxon>
        <taxon>Teleostei</taxon>
        <taxon>Albuliformes</taxon>
        <taxon>Albulidae</taxon>
        <taxon>Albula</taxon>
    </lineage>
</organism>
<evidence type="ECO:0000313" key="1">
    <source>
        <dbReference type="EMBL" id="KAG9343992.1"/>
    </source>
</evidence>
<dbReference type="Proteomes" id="UP000824540">
    <property type="component" value="Unassembled WGS sequence"/>
</dbReference>
<protein>
    <submittedName>
        <fullName evidence="1">Uncharacterized protein</fullName>
    </submittedName>
</protein>
<name>A0A8T2P2Z7_9TELE</name>
<keyword evidence="2" id="KW-1185">Reference proteome</keyword>